<name>A0A8J3GSB6_9MICO</name>
<keyword evidence="3" id="KW-1185">Reference proteome</keyword>
<reference evidence="2" key="2">
    <citation type="submission" date="2020-09" db="EMBL/GenBank/DDBJ databases">
        <authorList>
            <person name="Sun Q."/>
            <person name="Zhou Y."/>
        </authorList>
    </citation>
    <scope>NUCLEOTIDE SEQUENCE</scope>
    <source>
        <strain evidence="2">CGMCC 1.16548</strain>
    </source>
</reference>
<accession>A0A8J3GSB6</accession>
<proteinExistence type="predicted"/>
<comment type="caution">
    <text evidence="2">The sequence shown here is derived from an EMBL/GenBank/DDBJ whole genome shotgun (WGS) entry which is preliminary data.</text>
</comment>
<evidence type="ECO:0000256" key="1">
    <source>
        <dbReference type="SAM" id="MobiDB-lite"/>
    </source>
</evidence>
<sequence length="847" mass="90152">MTVPKWLIPLLAVIAAVAVGVAATLIGLRFAPVETVTASPVTEIVPVLSPIAEGEDAPAGPDDEGEPDAPVVVSEAAAEREVTVPAAPSGDEAVDPSLSFYLDELMAWPDALLGLINFGGDERSDGDDPCAPRDGEPPVTCPDGLRSTILSDTALRDFAAGGQAFPPTYEEYLENGNPYGGSLWCDGLTAGEGEVPFGILATAPGTFTVRYWPTENPGAERETVVTTTAEQLALWEEQVALPDGWPIVQQCFVIDGIEPDTAYTAVVTGIDTFLRIAPAHTVRFHSEGAPVHPGLQVNPVGDNLLFVSGLYPTDETLDIRAYLVPADAAPACTAPAGATQLTPLTTVDVVAERDEVNAVNALPDFQRKAVRTFVIPEGATAIVCGRWFPAGGAPSWESSQPNFESSAVVQAADRVLPSVSLFDVARFDDAVESMDVRVASAEGIECWNWTWTRERDGDLPVELCDASLFAGGGVASDGEHLWARGFRGDLTVTVTTQLDTGETSETSYLLPAADDGCRGVCEPPARQWFRVALEDVTQGTGLCGSFFGSDCTPPSREVAAGTATFFVDWEQGLSNGRTDWNITPTVDLPRDYVQPDVPQLDNDEYWTFTEPSLSIPWSAATLDVVVDRPVDYTLRFLGGGGVATRCDNGSLAEVSGSSISAGGRDTIRLQMGGLCLGAQYLVEVELVDAEGRRTIWGLDRAGSWWGGTALVIAPALRAEIFYDVLAQHSSRSYLRVFELEINGASTGAEETRSGRCLDDGLIFSSGSYERDLYNVNSVTLSILVGEATRWGDAEAWGADCLSVPTDDAARTATADVDLHQLFSPEGVVVSVPELYSATVTLRARLLD</sequence>
<organism evidence="2 3">
    <name type="scientific">Pseudolysinimonas yzui</name>
    <dbReference type="NCBI Taxonomy" id="2708254"/>
    <lineage>
        <taxon>Bacteria</taxon>
        <taxon>Bacillati</taxon>
        <taxon>Actinomycetota</taxon>
        <taxon>Actinomycetes</taxon>
        <taxon>Micrococcales</taxon>
        <taxon>Microbacteriaceae</taxon>
        <taxon>Pseudolysinimonas</taxon>
    </lineage>
</organism>
<protein>
    <submittedName>
        <fullName evidence="2">Uncharacterized protein</fullName>
    </submittedName>
</protein>
<dbReference type="AlphaFoldDB" id="A0A8J3GSB6"/>
<dbReference type="EMBL" id="BNAI01000006">
    <property type="protein sequence ID" value="GHF23111.1"/>
    <property type="molecule type" value="Genomic_DNA"/>
</dbReference>
<gene>
    <name evidence="2" type="ORF">GCM10011600_25400</name>
</gene>
<evidence type="ECO:0000313" key="2">
    <source>
        <dbReference type="EMBL" id="GHF23111.1"/>
    </source>
</evidence>
<evidence type="ECO:0000313" key="3">
    <source>
        <dbReference type="Proteomes" id="UP000617531"/>
    </source>
</evidence>
<dbReference type="Proteomes" id="UP000617531">
    <property type="component" value="Unassembled WGS sequence"/>
</dbReference>
<dbReference type="RefSeq" id="WP_191283903.1">
    <property type="nucleotide sequence ID" value="NZ_BNAI01000006.1"/>
</dbReference>
<feature type="region of interest" description="Disordered" evidence="1">
    <location>
        <begin position="123"/>
        <end position="143"/>
    </location>
</feature>
<reference evidence="2" key="1">
    <citation type="journal article" date="2014" name="Int. J. Syst. Evol. Microbiol.">
        <title>Complete genome sequence of Corynebacterium casei LMG S-19264T (=DSM 44701T), isolated from a smear-ripened cheese.</title>
        <authorList>
            <consortium name="US DOE Joint Genome Institute (JGI-PGF)"/>
            <person name="Walter F."/>
            <person name="Albersmeier A."/>
            <person name="Kalinowski J."/>
            <person name="Ruckert C."/>
        </authorList>
    </citation>
    <scope>NUCLEOTIDE SEQUENCE</scope>
    <source>
        <strain evidence="2">CGMCC 1.16548</strain>
    </source>
</reference>